<dbReference type="SUPFAM" id="SSF46626">
    <property type="entry name" value="Cytochrome c"/>
    <property type="match status" value="1"/>
</dbReference>
<proteinExistence type="predicted"/>
<feature type="signal peptide" evidence="1">
    <location>
        <begin position="1"/>
        <end position="29"/>
    </location>
</feature>
<feature type="chain" id="PRO_5031456966" description="Cytochrome c domain-containing protein" evidence="1">
    <location>
        <begin position="30"/>
        <end position="110"/>
    </location>
</feature>
<keyword evidence="1" id="KW-0732">Signal</keyword>
<reference evidence="2 3" key="1">
    <citation type="submission" date="2019-10" db="EMBL/GenBank/DDBJ databases">
        <title>Draft whole-genome sequence of the purple nonsulfur photosynthetic bacterium Roseospira navarrensis DSM 15114.</title>
        <authorList>
            <person name="Kyndt J.A."/>
            <person name="Meyer T.E."/>
        </authorList>
    </citation>
    <scope>NUCLEOTIDE SEQUENCE [LARGE SCALE GENOMIC DNA]</scope>
    <source>
        <strain evidence="2 3">DSM 15114</strain>
    </source>
</reference>
<dbReference type="OrthoDB" id="170526at204441"/>
<dbReference type="RefSeq" id="WP_153344311.1">
    <property type="nucleotide sequence ID" value="NZ_WIVE01000034.1"/>
</dbReference>
<name>A0A7X2D4Z1_9PROT</name>
<evidence type="ECO:0008006" key="4">
    <source>
        <dbReference type="Google" id="ProtNLM"/>
    </source>
</evidence>
<evidence type="ECO:0000313" key="2">
    <source>
        <dbReference type="EMBL" id="MQX37132.1"/>
    </source>
</evidence>
<sequence>MRRILRSGFGAAVVLWAAAVSVLSGPASAEEMAAADAAARRIIAAHCALCHPPLPDGTGWVQMTVVPRDRAGWASELRRMGTDYDAPLSMDERMTLLDYLSRAFGPGADG</sequence>
<gene>
    <name evidence="2" type="ORF">GHC57_11440</name>
</gene>
<dbReference type="InterPro" id="IPR036909">
    <property type="entry name" value="Cyt_c-like_dom_sf"/>
</dbReference>
<dbReference type="Proteomes" id="UP000434582">
    <property type="component" value="Unassembled WGS sequence"/>
</dbReference>
<protein>
    <recommendedName>
        <fullName evidence="4">Cytochrome c domain-containing protein</fullName>
    </recommendedName>
</protein>
<comment type="caution">
    <text evidence="2">The sequence shown here is derived from an EMBL/GenBank/DDBJ whole genome shotgun (WGS) entry which is preliminary data.</text>
</comment>
<dbReference type="AlphaFoldDB" id="A0A7X2D4Z1"/>
<organism evidence="2 3">
    <name type="scientific">Roseospira navarrensis</name>
    <dbReference type="NCBI Taxonomy" id="140058"/>
    <lineage>
        <taxon>Bacteria</taxon>
        <taxon>Pseudomonadati</taxon>
        <taxon>Pseudomonadota</taxon>
        <taxon>Alphaproteobacteria</taxon>
        <taxon>Rhodospirillales</taxon>
        <taxon>Rhodospirillaceae</taxon>
        <taxon>Roseospira</taxon>
    </lineage>
</organism>
<dbReference type="GO" id="GO:0020037">
    <property type="term" value="F:heme binding"/>
    <property type="evidence" value="ECO:0007669"/>
    <property type="project" value="InterPro"/>
</dbReference>
<evidence type="ECO:0000313" key="3">
    <source>
        <dbReference type="Proteomes" id="UP000434582"/>
    </source>
</evidence>
<accession>A0A7X2D4Z1</accession>
<keyword evidence="3" id="KW-1185">Reference proteome</keyword>
<dbReference type="GO" id="GO:0009055">
    <property type="term" value="F:electron transfer activity"/>
    <property type="evidence" value="ECO:0007669"/>
    <property type="project" value="InterPro"/>
</dbReference>
<dbReference type="EMBL" id="WIVE01000034">
    <property type="protein sequence ID" value="MQX37132.1"/>
    <property type="molecule type" value="Genomic_DNA"/>
</dbReference>
<evidence type="ECO:0000256" key="1">
    <source>
        <dbReference type="SAM" id="SignalP"/>
    </source>
</evidence>
<dbReference type="Gene3D" id="1.10.760.10">
    <property type="entry name" value="Cytochrome c-like domain"/>
    <property type="match status" value="1"/>
</dbReference>